<dbReference type="SMR" id="B3M0L5"/>
<keyword evidence="6 14" id="KW-0808">Transferase</keyword>
<dbReference type="eggNOG" id="KOG0660">
    <property type="taxonomic scope" value="Eukaryota"/>
</dbReference>
<keyword evidence="9 12" id="KW-0067">ATP-binding</keyword>
<evidence type="ECO:0000256" key="7">
    <source>
        <dbReference type="ARBA" id="ARBA00022741"/>
    </source>
</evidence>
<evidence type="ECO:0000313" key="14">
    <source>
        <dbReference type="EMBL" id="EDV44262.1"/>
    </source>
</evidence>
<evidence type="ECO:0000313" key="15">
    <source>
        <dbReference type="Proteomes" id="UP000007801"/>
    </source>
</evidence>
<dbReference type="PROSITE" id="PS50011">
    <property type="entry name" value="PROTEIN_KINASE_DOM"/>
    <property type="match status" value="1"/>
</dbReference>
<keyword evidence="15" id="KW-1185">Reference proteome</keyword>
<dbReference type="InterPro" id="IPR050117">
    <property type="entry name" value="MAPK"/>
</dbReference>
<evidence type="ECO:0000256" key="2">
    <source>
        <dbReference type="ARBA" id="ARBA00008832"/>
    </source>
</evidence>
<dbReference type="KEGG" id="dan:6501659"/>
<proteinExistence type="inferred from homology"/>
<dbReference type="FunCoup" id="B3M0L5">
    <property type="interactions" value="196"/>
</dbReference>
<dbReference type="FunFam" id="3.30.200.20:FF:000028">
    <property type="entry name" value="Mitogen-activated protein kinase"/>
    <property type="match status" value="1"/>
</dbReference>
<dbReference type="PhylomeDB" id="B3M0L5"/>
<evidence type="ECO:0000256" key="11">
    <source>
        <dbReference type="ARBA" id="ARBA00048312"/>
    </source>
</evidence>
<evidence type="ECO:0000256" key="1">
    <source>
        <dbReference type="ARBA" id="ARBA00001946"/>
    </source>
</evidence>
<dbReference type="Proteomes" id="UP000007801">
    <property type="component" value="Unassembled WGS sequence"/>
</dbReference>
<dbReference type="AlphaFoldDB" id="B3M0L5"/>
<reference evidence="14 15" key="1">
    <citation type="journal article" date="2007" name="Nature">
        <title>Evolution of genes and genomes on the Drosophila phylogeny.</title>
        <authorList>
            <consortium name="Drosophila 12 Genomes Consortium"/>
            <person name="Clark A.G."/>
            <person name="Eisen M.B."/>
            <person name="Smith D.R."/>
            <person name="Bergman C.M."/>
            <person name="Oliver B."/>
            <person name="Markow T.A."/>
            <person name="Kaufman T.C."/>
            <person name="Kellis M."/>
            <person name="Gelbart W."/>
            <person name="Iyer V.N."/>
            <person name="Pollard D.A."/>
            <person name="Sackton T.B."/>
            <person name="Larracuente A.M."/>
            <person name="Singh N.D."/>
            <person name="Abad J.P."/>
            <person name="Abt D.N."/>
            <person name="Adryan B."/>
            <person name="Aguade M."/>
            <person name="Akashi H."/>
            <person name="Anderson W.W."/>
            <person name="Aquadro C.F."/>
            <person name="Ardell D.H."/>
            <person name="Arguello R."/>
            <person name="Artieri C.G."/>
            <person name="Barbash D.A."/>
            <person name="Barker D."/>
            <person name="Barsanti P."/>
            <person name="Batterham P."/>
            <person name="Batzoglou S."/>
            <person name="Begun D."/>
            <person name="Bhutkar A."/>
            <person name="Blanco E."/>
            <person name="Bosak S.A."/>
            <person name="Bradley R.K."/>
            <person name="Brand A.D."/>
            <person name="Brent M.R."/>
            <person name="Brooks A.N."/>
            <person name="Brown R.H."/>
            <person name="Butlin R.K."/>
            <person name="Caggese C."/>
            <person name="Calvi B.R."/>
            <person name="Bernardo de Carvalho A."/>
            <person name="Caspi A."/>
            <person name="Castrezana S."/>
            <person name="Celniker S.E."/>
            <person name="Chang J.L."/>
            <person name="Chapple C."/>
            <person name="Chatterji S."/>
            <person name="Chinwalla A."/>
            <person name="Civetta A."/>
            <person name="Clifton S.W."/>
            <person name="Comeron J.M."/>
            <person name="Costello J.C."/>
            <person name="Coyne J.A."/>
            <person name="Daub J."/>
            <person name="David R.G."/>
            <person name="Delcher A.L."/>
            <person name="Delehaunty K."/>
            <person name="Do C.B."/>
            <person name="Ebling H."/>
            <person name="Edwards K."/>
            <person name="Eickbush T."/>
            <person name="Evans J.D."/>
            <person name="Filipski A."/>
            <person name="Findeiss S."/>
            <person name="Freyhult E."/>
            <person name="Fulton L."/>
            <person name="Fulton R."/>
            <person name="Garcia A.C."/>
            <person name="Gardiner A."/>
            <person name="Garfield D.A."/>
            <person name="Garvin B.E."/>
            <person name="Gibson G."/>
            <person name="Gilbert D."/>
            <person name="Gnerre S."/>
            <person name="Godfrey J."/>
            <person name="Good R."/>
            <person name="Gotea V."/>
            <person name="Gravely B."/>
            <person name="Greenberg A.J."/>
            <person name="Griffiths-Jones S."/>
            <person name="Gross S."/>
            <person name="Guigo R."/>
            <person name="Gustafson E.A."/>
            <person name="Haerty W."/>
            <person name="Hahn M.W."/>
            <person name="Halligan D.L."/>
            <person name="Halpern A.L."/>
            <person name="Halter G.M."/>
            <person name="Han M.V."/>
            <person name="Heger A."/>
            <person name="Hillier L."/>
            <person name="Hinrichs A.S."/>
            <person name="Holmes I."/>
            <person name="Hoskins R.A."/>
            <person name="Hubisz M.J."/>
            <person name="Hultmark D."/>
            <person name="Huntley M.A."/>
            <person name="Jaffe D.B."/>
            <person name="Jagadeeshan S."/>
            <person name="Jeck W.R."/>
            <person name="Johnson J."/>
            <person name="Jones C.D."/>
            <person name="Jordan W.C."/>
            <person name="Karpen G.H."/>
            <person name="Kataoka E."/>
            <person name="Keightley P.D."/>
            <person name="Kheradpour P."/>
            <person name="Kirkness E.F."/>
            <person name="Koerich L.B."/>
            <person name="Kristiansen K."/>
            <person name="Kudrna D."/>
            <person name="Kulathinal R.J."/>
            <person name="Kumar S."/>
            <person name="Kwok R."/>
            <person name="Lander E."/>
            <person name="Langley C.H."/>
            <person name="Lapoint R."/>
            <person name="Lazzaro B.P."/>
            <person name="Lee S.J."/>
            <person name="Levesque L."/>
            <person name="Li R."/>
            <person name="Lin C.F."/>
            <person name="Lin M.F."/>
            <person name="Lindblad-Toh K."/>
            <person name="Llopart A."/>
            <person name="Long M."/>
            <person name="Low L."/>
            <person name="Lozovsky E."/>
            <person name="Lu J."/>
            <person name="Luo M."/>
            <person name="Machado C.A."/>
            <person name="Makalowski W."/>
            <person name="Marzo M."/>
            <person name="Matsuda M."/>
            <person name="Matzkin L."/>
            <person name="McAllister B."/>
            <person name="McBride C.S."/>
            <person name="McKernan B."/>
            <person name="McKernan K."/>
            <person name="Mendez-Lago M."/>
            <person name="Minx P."/>
            <person name="Mollenhauer M.U."/>
            <person name="Montooth K."/>
            <person name="Mount S.M."/>
            <person name="Mu X."/>
            <person name="Myers E."/>
            <person name="Negre B."/>
            <person name="Newfeld S."/>
            <person name="Nielsen R."/>
            <person name="Noor M.A."/>
            <person name="O'Grady P."/>
            <person name="Pachter L."/>
            <person name="Papaceit M."/>
            <person name="Parisi M.J."/>
            <person name="Parisi M."/>
            <person name="Parts L."/>
            <person name="Pedersen J.S."/>
            <person name="Pesole G."/>
            <person name="Phillippy A.M."/>
            <person name="Ponting C.P."/>
            <person name="Pop M."/>
            <person name="Porcelli D."/>
            <person name="Powell J.R."/>
            <person name="Prohaska S."/>
            <person name="Pruitt K."/>
            <person name="Puig M."/>
            <person name="Quesneville H."/>
            <person name="Ram K.R."/>
            <person name="Rand D."/>
            <person name="Rasmussen M.D."/>
            <person name="Reed L.K."/>
            <person name="Reenan R."/>
            <person name="Reily A."/>
            <person name="Remington K.A."/>
            <person name="Rieger T.T."/>
            <person name="Ritchie M.G."/>
            <person name="Robin C."/>
            <person name="Rogers Y.H."/>
            <person name="Rohde C."/>
            <person name="Rozas J."/>
            <person name="Rubenfield M.J."/>
            <person name="Ruiz A."/>
            <person name="Russo S."/>
            <person name="Salzberg S.L."/>
            <person name="Sanchez-Gracia A."/>
            <person name="Saranga D.J."/>
            <person name="Sato H."/>
            <person name="Schaeffer S.W."/>
            <person name="Schatz M.C."/>
            <person name="Schlenke T."/>
            <person name="Schwartz R."/>
            <person name="Segarra C."/>
            <person name="Singh R.S."/>
            <person name="Sirot L."/>
            <person name="Sirota M."/>
            <person name="Sisneros N.B."/>
            <person name="Smith C.D."/>
            <person name="Smith T.F."/>
            <person name="Spieth J."/>
            <person name="Stage D.E."/>
            <person name="Stark A."/>
            <person name="Stephan W."/>
            <person name="Strausberg R.L."/>
            <person name="Strempel S."/>
            <person name="Sturgill D."/>
            <person name="Sutton G."/>
            <person name="Sutton G.G."/>
            <person name="Tao W."/>
            <person name="Teichmann S."/>
            <person name="Tobari Y.N."/>
            <person name="Tomimura Y."/>
            <person name="Tsolas J.M."/>
            <person name="Valente V.L."/>
            <person name="Venter E."/>
            <person name="Venter J.C."/>
            <person name="Vicario S."/>
            <person name="Vieira F.G."/>
            <person name="Vilella A.J."/>
            <person name="Villasante A."/>
            <person name="Walenz B."/>
            <person name="Wang J."/>
            <person name="Wasserman M."/>
            <person name="Watts T."/>
            <person name="Wilson D."/>
            <person name="Wilson R.K."/>
            <person name="Wing R.A."/>
            <person name="Wolfner M.F."/>
            <person name="Wong A."/>
            <person name="Wong G.K."/>
            <person name="Wu C.I."/>
            <person name="Wu G."/>
            <person name="Yamamoto D."/>
            <person name="Yang H.P."/>
            <person name="Yang S.P."/>
            <person name="Yorke J.A."/>
            <person name="Yoshida K."/>
            <person name="Zdobnov E."/>
            <person name="Zhang P."/>
            <person name="Zhang Y."/>
            <person name="Zimin A.V."/>
            <person name="Baldwin J."/>
            <person name="Abdouelleil A."/>
            <person name="Abdulkadir J."/>
            <person name="Abebe A."/>
            <person name="Abera B."/>
            <person name="Abreu J."/>
            <person name="Acer S.C."/>
            <person name="Aftuck L."/>
            <person name="Alexander A."/>
            <person name="An P."/>
            <person name="Anderson E."/>
            <person name="Anderson S."/>
            <person name="Arachi H."/>
            <person name="Azer M."/>
            <person name="Bachantsang P."/>
            <person name="Barry A."/>
            <person name="Bayul T."/>
            <person name="Berlin A."/>
            <person name="Bessette D."/>
            <person name="Bloom T."/>
            <person name="Blye J."/>
            <person name="Boguslavskiy L."/>
            <person name="Bonnet C."/>
            <person name="Boukhgalter B."/>
            <person name="Bourzgui I."/>
            <person name="Brown A."/>
            <person name="Cahill P."/>
            <person name="Channer S."/>
            <person name="Cheshatsang Y."/>
            <person name="Chuda L."/>
            <person name="Citroen M."/>
            <person name="Collymore A."/>
            <person name="Cooke P."/>
            <person name="Costello M."/>
            <person name="D'Aco K."/>
            <person name="Daza R."/>
            <person name="De Haan G."/>
            <person name="DeGray S."/>
            <person name="DeMaso C."/>
            <person name="Dhargay N."/>
            <person name="Dooley K."/>
            <person name="Dooley E."/>
            <person name="Doricent M."/>
            <person name="Dorje P."/>
            <person name="Dorjee K."/>
            <person name="Dupes A."/>
            <person name="Elong R."/>
            <person name="Falk J."/>
            <person name="Farina A."/>
            <person name="Faro S."/>
            <person name="Ferguson D."/>
            <person name="Fisher S."/>
            <person name="Foley C.D."/>
            <person name="Franke A."/>
            <person name="Friedrich D."/>
            <person name="Gadbois L."/>
            <person name="Gearin G."/>
            <person name="Gearin C.R."/>
            <person name="Giannoukos G."/>
            <person name="Goode T."/>
            <person name="Graham J."/>
            <person name="Grandbois E."/>
            <person name="Grewal S."/>
            <person name="Gyaltsen K."/>
            <person name="Hafez N."/>
            <person name="Hagos B."/>
            <person name="Hall J."/>
            <person name="Henson C."/>
            <person name="Hollinger A."/>
            <person name="Honan T."/>
            <person name="Huard M.D."/>
            <person name="Hughes L."/>
            <person name="Hurhula B."/>
            <person name="Husby M.E."/>
            <person name="Kamat A."/>
            <person name="Kanga B."/>
            <person name="Kashin S."/>
            <person name="Khazanovich D."/>
            <person name="Kisner P."/>
            <person name="Lance K."/>
            <person name="Lara M."/>
            <person name="Lee W."/>
            <person name="Lennon N."/>
            <person name="Letendre F."/>
            <person name="LeVine R."/>
            <person name="Lipovsky A."/>
            <person name="Liu X."/>
            <person name="Liu J."/>
            <person name="Liu S."/>
            <person name="Lokyitsang T."/>
            <person name="Lokyitsang Y."/>
            <person name="Lubonja R."/>
            <person name="Lui A."/>
            <person name="MacDonald P."/>
            <person name="Magnisalis V."/>
            <person name="Maru K."/>
            <person name="Matthews C."/>
            <person name="McCusker W."/>
            <person name="McDonough S."/>
            <person name="Mehta T."/>
            <person name="Meldrim J."/>
            <person name="Meneus L."/>
            <person name="Mihai O."/>
            <person name="Mihalev A."/>
            <person name="Mihova T."/>
            <person name="Mittelman R."/>
            <person name="Mlenga V."/>
            <person name="Montmayeur A."/>
            <person name="Mulrain L."/>
            <person name="Navidi A."/>
            <person name="Naylor J."/>
            <person name="Negash T."/>
            <person name="Nguyen T."/>
            <person name="Nguyen N."/>
            <person name="Nicol R."/>
            <person name="Norbu C."/>
            <person name="Norbu N."/>
            <person name="Novod N."/>
            <person name="O'Neill B."/>
            <person name="Osman S."/>
            <person name="Markiewicz E."/>
            <person name="Oyono O.L."/>
            <person name="Patti C."/>
            <person name="Phunkhang P."/>
            <person name="Pierre F."/>
            <person name="Priest M."/>
            <person name="Raghuraman S."/>
            <person name="Rege F."/>
            <person name="Reyes R."/>
            <person name="Rise C."/>
            <person name="Rogov P."/>
            <person name="Ross K."/>
            <person name="Ryan E."/>
            <person name="Settipalli S."/>
            <person name="Shea T."/>
            <person name="Sherpa N."/>
            <person name="Shi L."/>
            <person name="Shih D."/>
            <person name="Sparrow T."/>
            <person name="Spaulding J."/>
            <person name="Stalker J."/>
            <person name="Stange-Thomann N."/>
            <person name="Stavropoulos S."/>
            <person name="Stone C."/>
            <person name="Strader C."/>
            <person name="Tesfaye S."/>
            <person name="Thomson T."/>
            <person name="Thoulutsang Y."/>
            <person name="Thoulutsang D."/>
            <person name="Topham K."/>
            <person name="Topping I."/>
            <person name="Tsamla T."/>
            <person name="Vassiliev H."/>
            <person name="Vo A."/>
            <person name="Wangchuk T."/>
            <person name="Wangdi T."/>
            <person name="Weiand M."/>
            <person name="Wilkinson J."/>
            <person name="Wilson A."/>
            <person name="Yadav S."/>
            <person name="Young G."/>
            <person name="Yu Q."/>
            <person name="Zembek L."/>
            <person name="Zhong D."/>
            <person name="Zimmer A."/>
            <person name="Zwirko Z."/>
            <person name="Jaffe D.B."/>
            <person name="Alvarez P."/>
            <person name="Brockman W."/>
            <person name="Butler J."/>
            <person name="Chin C."/>
            <person name="Gnerre S."/>
            <person name="Grabherr M."/>
            <person name="Kleber M."/>
            <person name="Mauceli E."/>
            <person name="MacCallum I."/>
        </authorList>
    </citation>
    <scope>NUCLEOTIDE SEQUENCE [LARGE SCALE GENOMIC DNA]</scope>
    <source>
        <strain evidence="15">Tucson 14024-0371.13</strain>
    </source>
</reference>
<dbReference type="GO" id="GO:0005737">
    <property type="term" value="C:cytoplasm"/>
    <property type="evidence" value="ECO:0007669"/>
    <property type="project" value="UniProtKB-ARBA"/>
</dbReference>
<keyword evidence="8" id="KW-0418">Kinase</keyword>
<protein>
    <recommendedName>
        <fullName evidence="3">mitogen-activated protein kinase</fullName>
        <ecNumber evidence="3">2.7.11.24</ecNumber>
    </recommendedName>
</protein>
<evidence type="ECO:0000256" key="4">
    <source>
        <dbReference type="ARBA" id="ARBA00022527"/>
    </source>
</evidence>
<dbReference type="PANTHER" id="PTHR24055">
    <property type="entry name" value="MITOGEN-ACTIVATED PROTEIN KINASE"/>
    <property type="match status" value="1"/>
</dbReference>
<dbReference type="Gene3D" id="3.30.200.20">
    <property type="entry name" value="Phosphorylase Kinase, domain 1"/>
    <property type="match status" value="1"/>
</dbReference>
<dbReference type="SUPFAM" id="SSF56112">
    <property type="entry name" value="Protein kinase-like (PK-like)"/>
    <property type="match status" value="1"/>
</dbReference>
<evidence type="ECO:0000256" key="5">
    <source>
        <dbReference type="ARBA" id="ARBA00022553"/>
    </source>
</evidence>
<name>B3M0L5_DROAN</name>
<evidence type="ECO:0000256" key="3">
    <source>
        <dbReference type="ARBA" id="ARBA00012411"/>
    </source>
</evidence>
<dbReference type="Pfam" id="PF00069">
    <property type="entry name" value="Pkinase"/>
    <property type="match status" value="1"/>
</dbReference>
<dbReference type="InterPro" id="IPR011009">
    <property type="entry name" value="Kinase-like_dom_sf"/>
</dbReference>
<feature type="binding site" evidence="12">
    <location>
        <position position="49"/>
    </location>
    <ligand>
        <name>ATP</name>
        <dbReference type="ChEBI" id="CHEBI:30616"/>
    </ligand>
</feature>
<evidence type="ECO:0000256" key="9">
    <source>
        <dbReference type="ARBA" id="ARBA00022840"/>
    </source>
</evidence>
<dbReference type="InterPro" id="IPR017441">
    <property type="entry name" value="Protein_kinase_ATP_BS"/>
</dbReference>
<comment type="cofactor">
    <cofactor evidence="1">
        <name>Mg(2+)</name>
        <dbReference type="ChEBI" id="CHEBI:18420"/>
    </cofactor>
</comment>
<dbReference type="GO" id="GO:0004707">
    <property type="term" value="F:MAP kinase activity"/>
    <property type="evidence" value="ECO:0007669"/>
    <property type="project" value="UniProtKB-EC"/>
</dbReference>
<accession>B3M0L5</accession>
<sequence length="365" mass="42524">MPGFHSVEVNNRNWVIPDIYEVLEPLGRGSFGQVAKVQLRNTNIQVAMKKLLTPFESEEDAKRVYREIKLLKHMNHRNVISLLDVFHGPSPNPNPTLDDFQEVYLVTDLMYKDLHRVTREVRLSERQVKFILFQILKGLKHIHSAGVLHRDLKPGNIAVNENCELRILDFGMARLLSMDMTDRVCTLWYRAPEILFGWGQYTKAIDMWSVGCILAELISGRPLFPGTRRDQIMVVIEVMGKPSEEFVSGISDPYARQYLDRIPPRERRNFREIFPDANPNALDLLEKMLDMIPQNRITVEEALNHSYFKGFSDPYFLEDDTAQPYDQNFENMNLPINCWKELILTEIRNFIPPPCFQGPLRESYQ</sequence>
<keyword evidence="7 12" id="KW-0547">Nucleotide-binding</keyword>
<dbReference type="OMA" id="KCWKELV"/>
<dbReference type="GO" id="GO:0106310">
    <property type="term" value="F:protein serine kinase activity"/>
    <property type="evidence" value="ECO:0007669"/>
    <property type="project" value="RHEA"/>
</dbReference>
<dbReference type="PROSITE" id="PS01351">
    <property type="entry name" value="MAPK"/>
    <property type="match status" value="1"/>
</dbReference>
<organism evidence="14 15">
    <name type="scientific">Drosophila ananassae</name>
    <name type="common">Fruit fly</name>
    <dbReference type="NCBI Taxonomy" id="7217"/>
    <lineage>
        <taxon>Eukaryota</taxon>
        <taxon>Metazoa</taxon>
        <taxon>Ecdysozoa</taxon>
        <taxon>Arthropoda</taxon>
        <taxon>Hexapoda</taxon>
        <taxon>Insecta</taxon>
        <taxon>Pterygota</taxon>
        <taxon>Neoptera</taxon>
        <taxon>Endopterygota</taxon>
        <taxon>Diptera</taxon>
        <taxon>Brachycera</taxon>
        <taxon>Muscomorpha</taxon>
        <taxon>Ephydroidea</taxon>
        <taxon>Drosophilidae</taxon>
        <taxon>Drosophila</taxon>
        <taxon>Sophophora</taxon>
    </lineage>
</organism>
<evidence type="ECO:0000256" key="6">
    <source>
        <dbReference type="ARBA" id="ARBA00022679"/>
    </source>
</evidence>
<dbReference type="EMBL" id="CH902617">
    <property type="protein sequence ID" value="EDV44262.1"/>
    <property type="molecule type" value="Genomic_DNA"/>
</dbReference>
<comment type="catalytic activity">
    <reaction evidence="11">
        <text>L-seryl-[protein] + ATP = O-phospho-L-seryl-[protein] + ADP + H(+)</text>
        <dbReference type="Rhea" id="RHEA:17989"/>
        <dbReference type="Rhea" id="RHEA-COMP:9863"/>
        <dbReference type="Rhea" id="RHEA-COMP:11604"/>
        <dbReference type="ChEBI" id="CHEBI:15378"/>
        <dbReference type="ChEBI" id="CHEBI:29999"/>
        <dbReference type="ChEBI" id="CHEBI:30616"/>
        <dbReference type="ChEBI" id="CHEBI:83421"/>
        <dbReference type="ChEBI" id="CHEBI:456216"/>
        <dbReference type="EC" id="2.7.11.24"/>
    </reaction>
</comment>
<dbReference type="GO" id="GO:0005524">
    <property type="term" value="F:ATP binding"/>
    <property type="evidence" value="ECO:0007669"/>
    <property type="project" value="UniProtKB-UniRule"/>
</dbReference>
<evidence type="ECO:0000256" key="8">
    <source>
        <dbReference type="ARBA" id="ARBA00022777"/>
    </source>
</evidence>
<evidence type="ECO:0000256" key="12">
    <source>
        <dbReference type="PROSITE-ProRule" id="PRU10141"/>
    </source>
</evidence>
<feature type="domain" description="Protein kinase" evidence="13">
    <location>
        <begin position="20"/>
        <end position="308"/>
    </location>
</feature>
<gene>
    <name evidence="14" type="primary">Dana\GF18894</name>
    <name evidence="14" type="synonym">dana_GLEANR_20150</name>
    <name evidence="14" type="ORF">GF18894</name>
</gene>
<dbReference type="GeneID" id="6501659"/>
<dbReference type="PROSITE" id="PS00107">
    <property type="entry name" value="PROTEIN_KINASE_ATP"/>
    <property type="match status" value="1"/>
</dbReference>
<dbReference type="OrthoDB" id="192887at2759"/>
<evidence type="ECO:0000256" key="10">
    <source>
        <dbReference type="ARBA" id="ARBA00047592"/>
    </source>
</evidence>
<comment type="similarity">
    <text evidence="2">Belongs to the protein kinase superfamily. CMGC Ser/Thr protein kinase family. MAP kinase subfamily.</text>
</comment>
<evidence type="ECO:0000259" key="13">
    <source>
        <dbReference type="PROSITE" id="PS50011"/>
    </source>
</evidence>
<dbReference type="InterPro" id="IPR000719">
    <property type="entry name" value="Prot_kinase_dom"/>
</dbReference>
<dbReference type="Gene3D" id="1.10.510.10">
    <property type="entry name" value="Transferase(Phosphotransferase) domain 1"/>
    <property type="match status" value="1"/>
</dbReference>
<dbReference type="STRING" id="7217.B3M0L5"/>
<dbReference type="EC" id="2.7.11.24" evidence="3"/>
<dbReference type="SMART" id="SM00220">
    <property type="entry name" value="S_TKc"/>
    <property type="match status" value="1"/>
</dbReference>
<keyword evidence="5" id="KW-0597">Phosphoprotein</keyword>
<dbReference type="InterPro" id="IPR003527">
    <property type="entry name" value="MAP_kinase_CS"/>
</dbReference>
<keyword evidence="4" id="KW-0723">Serine/threonine-protein kinase</keyword>
<dbReference type="InParanoid" id="B3M0L5"/>
<dbReference type="HOGENOM" id="CLU_000288_181_1_1"/>
<dbReference type="FunFam" id="1.10.510.10:FF:000684">
    <property type="entry name" value="Mitogen-activated protein kinase"/>
    <property type="match status" value="1"/>
</dbReference>
<comment type="catalytic activity">
    <reaction evidence="10">
        <text>L-threonyl-[protein] + ATP = O-phospho-L-threonyl-[protein] + ADP + H(+)</text>
        <dbReference type="Rhea" id="RHEA:46608"/>
        <dbReference type="Rhea" id="RHEA-COMP:11060"/>
        <dbReference type="Rhea" id="RHEA-COMP:11605"/>
        <dbReference type="ChEBI" id="CHEBI:15378"/>
        <dbReference type="ChEBI" id="CHEBI:30013"/>
        <dbReference type="ChEBI" id="CHEBI:30616"/>
        <dbReference type="ChEBI" id="CHEBI:61977"/>
        <dbReference type="ChEBI" id="CHEBI:456216"/>
        <dbReference type="EC" id="2.7.11.24"/>
    </reaction>
</comment>